<dbReference type="EMBL" id="QEAM01000408">
    <property type="protein sequence ID" value="TPX40163.1"/>
    <property type="molecule type" value="Genomic_DNA"/>
</dbReference>
<keyword evidence="3" id="KW-0313">Glucose metabolism</keyword>
<keyword evidence="5" id="KW-0808">Transferase</keyword>
<evidence type="ECO:0000259" key="9">
    <source>
        <dbReference type="Pfam" id="PF21269"/>
    </source>
</evidence>
<dbReference type="AlphaFoldDB" id="A0A507CMT7"/>
<dbReference type="PANTHER" id="PTHR47779:SF1">
    <property type="entry name" value="SYNTHASE (CCG-9), PUTATIVE (AFU_ORTHOLOGUE AFUA_3G12100)-RELATED"/>
    <property type="match status" value="1"/>
</dbReference>
<proteinExistence type="inferred from homology"/>
<dbReference type="InterPro" id="IPR052078">
    <property type="entry name" value="Trehalose_Metab_GTase"/>
</dbReference>
<dbReference type="Pfam" id="PF00534">
    <property type="entry name" value="Glycos_transf_1"/>
    <property type="match status" value="1"/>
</dbReference>
<evidence type="ECO:0000313" key="10">
    <source>
        <dbReference type="EMBL" id="TPX40163.1"/>
    </source>
</evidence>
<dbReference type="GO" id="GO:0006006">
    <property type="term" value="P:glucose metabolic process"/>
    <property type="evidence" value="ECO:0007669"/>
    <property type="project" value="UniProtKB-KW"/>
</dbReference>
<evidence type="ECO:0000256" key="1">
    <source>
        <dbReference type="ARBA" id="ARBA00009481"/>
    </source>
</evidence>
<evidence type="ECO:0000256" key="4">
    <source>
        <dbReference type="ARBA" id="ARBA00022676"/>
    </source>
</evidence>
<dbReference type="Proteomes" id="UP000320475">
    <property type="component" value="Unassembled WGS sequence"/>
</dbReference>
<dbReference type="InterPro" id="IPR049438">
    <property type="entry name" value="TreT_GT1"/>
</dbReference>
<dbReference type="Gene3D" id="3.40.50.2000">
    <property type="entry name" value="Glycogen Phosphorylase B"/>
    <property type="match status" value="2"/>
</dbReference>
<evidence type="ECO:0000256" key="6">
    <source>
        <dbReference type="ARBA" id="ARBA00023277"/>
    </source>
</evidence>
<accession>A0A507CMT7</accession>
<evidence type="ECO:0000313" key="11">
    <source>
        <dbReference type="Proteomes" id="UP000320475"/>
    </source>
</evidence>
<keyword evidence="6" id="KW-0119">Carbohydrate metabolism</keyword>
<comment type="subunit">
    <text evidence="2">Homodimer.</text>
</comment>
<comment type="similarity">
    <text evidence="1">Belongs to the glycosyltransferase group 1 family. Glycosyltransferase 4 subfamily.</text>
</comment>
<sequence length="891" mass="100815">MKVVHPGLARARVERLARRIENPRKSGLRAAIVHTARQNSKERNFTFLDKLNTKLLQFEQVAMTIPDERIEIGLVQEKPCWAIYMYDGFSMTDHHVCDVSDKNNPKGVLEVNTKPDDGQLTRRMLDAIEDDIIRWITKWQSKHPYKIFACGIGITDPDLSMLSAGVTPTSAMNDELFESNIQVKSSSSYTHFPKANIRIPLTTNNNKRIVLTSRLPARLWLDLDTLPILCCIHAHELSERACSAARKCACFFGHELLPKINIGKFNEVEVDADGWIHMNDLIDFRSQLSCDGKWQYLLNMAQKTRNRNLKLAFISSTAQGGGVALMRHAIIRLFRLLHIDAHWYVTRPSPAVFDITKRKIHNVLQDVTSLLVRNGIGAQFDAVNVKGRNEESDNEDPAAANSIKDVCLKEEDESILQGWWKDNVERYWEKGVFRNMDVIVIDDPQPCGLIPIIREINASCKIIYRSHIHLRTDLIDTPGTSQNRVWEFLWKNISLAGKCFGFCYSGCEGECPLKYKQMSSPPNHADCVISHPVEAFVPASVRCNVFSMPASTCGHLDGLNKELRDLTYYQALFNRFCWEQIGRQVDFFRPYIVQICRFDPAKGIPDLIQIYARFRAKLNSEDKGDGHGHDILSIPQLIITGHGSVDDPDATLIFEQTMNMLESPEYDSIRQDILLARIPSSDQILNALMRGAIFATQMSISEGFEIKVTEAIIKGKPVIAYASGGIPLQIWHGVTGYLVETGNIELASKYFYILYQDRSLRERMSNSCKRLNCDDFFTATNALNWLVLSNALLDGILPSGVNSTHISPAHSPPKQHDASSSSFPPTQHSVPAEPRDDNPVDGLAKEVTDTYFADSGVDEAERYEMWKNENRSKYSGKLTSVKDLWNLYIDM</sequence>
<feature type="compositionally biased region" description="Basic and acidic residues" evidence="7">
    <location>
        <begin position="833"/>
        <end position="842"/>
    </location>
</feature>
<evidence type="ECO:0000256" key="3">
    <source>
        <dbReference type="ARBA" id="ARBA00022526"/>
    </source>
</evidence>
<feature type="region of interest" description="Disordered" evidence="7">
    <location>
        <begin position="804"/>
        <end position="842"/>
    </location>
</feature>
<feature type="domain" description="Glycosyl transferase family 1" evidence="8">
    <location>
        <begin position="685"/>
        <end position="767"/>
    </location>
</feature>
<evidence type="ECO:0000256" key="5">
    <source>
        <dbReference type="ARBA" id="ARBA00022679"/>
    </source>
</evidence>
<dbReference type="OrthoDB" id="937291at2759"/>
<organism evidence="10 11">
    <name type="scientific">Synchytrium endobioticum</name>
    <dbReference type="NCBI Taxonomy" id="286115"/>
    <lineage>
        <taxon>Eukaryota</taxon>
        <taxon>Fungi</taxon>
        <taxon>Fungi incertae sedis</taxon>
        <taxon>Chytridiomycota</taxon>
        <taxon>Chytridiomycota incertae sedis</taxon>
        <taxon>Chytridiomycetes</taxon>
        <taxon>Synchytriales</taxon>
        <taxon>Synchytriaceae</taxon>
        <taxon>Synchytrium</taxon>
    </lineage>
</organism>
<dbReference type="InterPro" id="IPR001296">
    <property type="entry name" value="Glyco_trans_1"/>
</dbReference>
<gene>
    <name evidence="10" type="ORF">SeLEV6574_g06757</name>
</gene>
<feature type="compositionally biased region" description="Polar residues" evidence="7">
    <location>
        <begin position="818"/>
        <end position="829"/>
    </location>
</feature>
<reference evidence="10 11" key="1">
    <citation type="journal article" date="2019" name="Sci. Rep.">
        <title>Comparative genomics of chytrid fungi reveal insights into the obligate biotrophic and pathogenic lifestyle of Synchytrium endobioticum.</title>
        <authorList>
            <person name="van de Vossenberg B.T.L.H."/>
            <person name="Warris S."/>
            <person name="Nguyen H.D.T."/>
            <person name="van Gent-Pelzer M.P.E."/>
            <person name="Joly D.L."/>
            <person name="van de Geest H.C."/>
            <person name="Bonants P.J.M."/>
            <person name="Smith D.S."/>
            <person name="Levesque C.A."/>
            <person name="van der Lee T.A.J."/>
        </authorList>
    </citation>
    <scope>NUCLEOTIDE SEQUENCE [LARGE SCALE GENOMIC DNA]</scope>
    <source>
        <strain evidence="10 11">LEV6574</strain>
    </source>
</reference>
<comment type="caution">
    <text evidence="10">The sequence shown here is derived from an EMBL/GenBank/DDBJ whole genome shotgun (WGS) entry which is preliminary data.</text>
</comment>
<evidence type="ECO:0000256" key="2">
    <source>
        <dbReference type="ARBA" id="ARBA00011738"/>
    </source>
</evidence>
<name>A0A507CMT7_9FUNG</name>
<feature type="domain" description="Trehalose synthase N-terminal" evidence="9">
    <location>
        <begin position="405"/>
        <end position="494"/>
    </location>
</feature>
<feature type="domain" description="Trehalose synthase N-terminal" evidence="9">
    <location>
        <begin position="314"/>
        <end position="382"/>
    </location>
</feature>
<dbReference type="GO" id="GO:0016757">
    <property type="term" value="F:glycosyltransferase activity"/>
    <property type="evidence" value="ECO:0007669"/>
    <property type="project" value="UniProtKB-KW"/>
</dbReference>
<dbReference type="PANTHER" id="PTHR47779">
    <property type="entry name" value="SYNTHASE (CCG-9), PUTATIVE (AFU_ORTHOLOGUE AFUA_3G12100)-RELATED"/>
    <property type="match status" value="1"/>
</dbReference>
<evidence type="ECO:0000259" key="8">
    <source>
        <dbReference type="Pfam" id="PF00534"/>
    </source>
</evidence>
<keyword evidence="4" id="KW-0328">Glycosyltransferase</keyword>
<evidence type="ECO:0000256" key="7">
    <source>
        <dbReference type="SAM" id="MobiDB-lite"/>
    </source>
</evidence>
<dbReference type="Pfam" id="PF21269">
    <property type="entry name" value="TreT_GT1"/>
    <property type="match status" value="2"/>
</dbReference>
<dbReference type="SUPFAM" id="SSF53756">
    <property type="entry name" value="UDP-Glycosyltransferase/glycogen phosphorylase"/>
    <property type="match status" value="1"/>
</dbReference>
<protein>
    <submittedName>
        <fullName evidence="10">Uncharacterized protein</fullName>
    </submittedName>
</protein>